<evidence type="ECO:0000256" key="7">
    <source>
        <dbReference type="ARBA" id="ARBA00022692"/>
    </source>
</evidence>
<evidence type="ECO:0000256" key="8">
    <source>
        <dbReference type="ARBA" id="ARBA00022729"/>
    </source>
</evidence>
<sequence length="448" mass="49767">MSSATDVDLQKVLRDNGFDNSELRMRSWELNCTVPTILEFPALFRKKNILHPTLCGIFSLYLFIMLGVLCNDYLVPSMERLCYALRMTYDVAGATFLAAATSTPELFVNFVGTFVTEGDIGVAAIVGSSVFNTLAVAAVCGIFTGVSEQLDWWPITRDIIWYLIAIAALCAVLYDANVSAIESGLMLACYFCYLLLLVLDRVIQSFFRGDNIYTTQVTEDPLDREESPLMSFRDHVCRMPGEESGKCAFIWWIIKYPCALILALTIPSVRTFYFLTMLMAIIWIGATCYLLTWFLTVIGYNIGIPDTLMGLTVLAAGTSVPEAISSYILTKKGYGAMAIGNAIGSNTFDILVCLGLPWILKALILNKNVIINSSGLAITASCLAVTAIMLYLTFLLTKFVLGKTVGWLSLVTYVLFLIVSCAMEMYLQKPVCNIESEEYAYLTKDQWW</sequence>
<dbReference type="OrthoDB" id="2127281at2759"/>
<protein>
    <submittedName>
        <fullName evidence="20">Sodium/potassium/calcium exchanger 3 isoform X1</fullName>
    </submittedName>
</protein>
<evidence type="ECO:0000259" key="18">
    <source>
        <dbReference type="Pfam" id="PF01699"/>
    </source>
</evidence>
<dbReference type="GO" id="GO:0015293">
    <property type="term" value="F:symporter activity"/>
    <property type="evidence" value="ECO:0007669"/>
    <property type="project" value="UniProtKB-KW"/>
</dbReference>
<accession>A0A6J2TVM6</accession>
<keyword evidence="19" id="KW-1185">Reference proteome</keyword>
<evidence type="ECO:0000256" key="5">
    <source>
        <dbReference type="ARBA" id="ARBA00022538"/>
    </source>
</evidence>
<evidence type="ECO:0000256" key="13">
    <source>
        <dbReference type="ARBA" id="ARBA00023053"/>
    </source>
</evidence>
<dbReference type="InterPro" id="IPR044880">
    <property type="entry name" value="NCX_ion-bd_dom_sf"/>
</dbReference>
<keyword evidence="13" id="KW-0915">Sodium</keyword>
<feature type="transmembrane region" description="Helical" evidence="17">
    <location>
        <begin position="180"/>
        <end position="199"/>
    </location>
</feature>
<dbReference type="NCBIfam" id="TIGR00367">
    <property type="entry name" value="calcium/sodium antiporter"/>
    <property type="match status" value="1"/>
</dbReference>
<keyword evidence="16" id="KW-0739">Sodium transport</keyword>
<evidence type="ECO:0000256" key="3">
    <source>
        <dbReference type="ARBA" id="ARBA00022448"/>
    </source>
</evidence>
<proteinExistence type="inferred from homology"/>
<reference evidence="20" key="1">
    <citation type="submission" date="2025-08" db="UniProtKB">
        <authorList>
            <consortium name="RefSeq"/>
        </authorList>
    </citation>
    <scope>IDENTIFICATION</scope>
    <source>
        <strain evidence="20">11010-0011.00</strain>
        <tissue evidence="20">Whole body</tissue>
    </source>
</reference>
<feature type="transmembrane region" description="Helical" evidence="17">
    <location>
        <begin position="407"/>
        <end position="427"/>
    </location>
</feature>
<dbReference type="Pfam" id="PF01699">
    <property type="entry name" value="Na_Ca_ex"/>
    <property type="match status" value="2"/>
</dbReference>
<organism evidence="19 20">
    <name type="scientific">Drosophila lebanonensis</name>
    <name type="common">Fruit fly</name>
    <name type="synonym">Scaptodrosophila lebanonensis</name>
    <dbReference type="NCBI Taxonomy" id="7225"/>
    <lineage>
        <taxon>Eukaryota</taxon>
        <taxon>Metazoa</taxon>
        <taxon>Ecdysozoa</taxon>
        <taxon>Arthropoda</taxon>
        <taxon>Hexapoda</taxon>
        <taxon>Insecta</taxon>
        <taxon>Pterygota</taxon>
        <taxon>Neoptera</taxon>
        <taxon>Endopterygota</taxon>
        <taxon>Diptera</taxon>
        <taxon>Brachycera</taxon>
        <taxon>Muscomorpha</taxon>
        <taxon>Ephydroidea</taxon>
        <taxon>Drosophilidae</taxon>
        <taxon>Scaptodrosophila</taxon>
    </lineage>
</organism>
<feature type="transmembrane region" description="Helical" evidence="17">
    <location>
        <begin position="120"/>
        <end position="146"/>
    </location>
</feature>
<evidence type="ECO:0000256" key="9">
    <source>
        <dbReference type="ARBA" id="ARBA00022837"/>
    </source>
</evidence>
<evidence type="ECO:0000256" key="1">
    <source>
        <dbReference type="ARBA" id="ARBA00004141"/>
    </source>
</evidence>
<evidence type="ECO:0000256" key="17">
    <source>
        <dbReference type="SAM" id="Phobius"/>
    </source>
</evidence>
<keyword evidence="8" id="KW-0732">Signal</keyword>
<dbReference type="AlphaFoldDB" id="A0A6J2TVM6"/>
<evidence type="ECO:0000256" key="4">
    <source>
        <dbReference type="ARBA" id="ARBA00022449"/>
    </source>
</evidence>
<name>A0A6J2TVM6_DROLE</name>
<evidence type="ECO:0000313" key="20">
    <source>
        <dbReference type="RefSeq" id="XP_030379208.1"/>
    </source>
</evidence>
<feature type="transmembrane region" description="Helical" evidence="17">
    <location>
        <begin position="272"/>
        <end position="296"/>
    </location>
</feature>
<feature type="transmembrane region" description="Helical" evidence="17">
    <location>
        <begin position="158"/>
        <end position="174"/>
    </location>
</feature>
<gene>
    <name evidence="20" type="primary">LOC115627618</name>
</gene>
<evidence type="ECO:0000256" key="16">
    <source>
        <dbReference type="ARBA" id="ARBA00023201"/>
    </source>
</evidence>
<feature type="domain" description="Sodium/calcium exchanger membrane region" evidence="18">
    <location>
        <begin position="273"/>
        <end position="420"/>
    </location>
</feature>
<evidence type="ECO:0000256" key="10">
    <source>
        <dbReference type="ARBA" id="ARBA00022847"/>
    </source>
</evidence>
<dbReference type="PANTHER" id="PTHR10846:SF70">
    <property type="entry name" value="ZYDECO, ISOFORM F"/>
    <property type="match status" value="1"/>
</dbReference>
<dbReference type="GeneID" id="115627618"/>
<keyword evidence="10" id="KW-0769">Symport</keyword>
<feature type="transmembrane region" description="Helical" evidence="17">
    <location>
        <begin position="49"/>
        <end position="69"/>
    </location>
</feature>
<dbReference type="FunFam" id="1.20.1420.30:FF:000009">
    <property type="entry name" value="sodium/potassium/calcium exchanger 5 isoform X2"/>
    <property type="match status" value="1"/>
</dbReference>
<feature type="transmembrane region" description="Helical" evidence="17">
    <location>
        <begin position="248"/>
        <end position="266"/>
    </location>
</feature>
<evidence type="ECO:0000256" key="2">
    <source>
        <dbReference type="ARBA" id="ARBA00005364"/>
    </source>
</evidence>
<keyword evidence="12 17" id="KW-1133">Transmembrane helix</keyword>
<dbReference type="GO" id="GO:0005262">
    <property type="term" value="F:calcium channel activity"/>
    <property type="evidence" value="ECO:0007669"/>
    <property type="project" value="TreeGrafter"/>
</dbReference>
<dbReference type="InterPro" id="IPR004481">
    <property type="entry name" value="K/Na/Ca-exchanger"/>
</dbReference>
<keyword evidence="3" id="KW-0813">Transport</keyword>
<evidence type="ECO:0000256" key="11">
    <source>
        <dbReference type="ARBA" id="ARBA00022958"/>
    </source>
</evidence>
<evidence type="ECO:0000256" key="14">
    <source>
        <dbReference type="ARBA" id="ARBA00023065"/>
    </source>
</evidence>
<keyword evidence="5" id="KW-0633">Potassium transport</keyword>
<dbReference type="Gene3D" id="1.20.1420.30">
    <property type="entry name" value="NCX, central ion-binding region"/>
    <property type="match status" value="2"/>
</dbReference>
<dbReference type="RefSeq" id="XP_030379208.1">
    <property type="nucleotide sequence ID" value="XM_030523348.1"/>
</dbReference>
<evidence type="ECO:0000256" key="6">
    <source>
        <dbReference type="ARBA" id="ARBA00022568"/>
    </source>
</evidence>
<dbReference type="GO" id="GO:0006874">
    <property type="term" value="P:intracellular calcium ion homeostasis"/>
    <property type="evidence" value="ECO:0007669"/>
    <property type="project" value="TreeGrafter"/>
</dbReference>
<keyword evidence="6" id="KW-0109">Calcium transport</keyword>
<dbReference type="PANTHER" id="PTHR10846">
    <property type="entry name" value="SODIUM/POTASSIUM/CALCIUM EXCHANGER"/>
    <property type="match status" value="1"/>
</dbReference>
<keyword evidence="4" id="KW-0050">Antiport</keyword>
<dbReference type="GO" id="GO:0008273">
    <property type="term" value="F:calcium, potassium:sodium antiporter activity"/>
    <property type="evidence" value="ECO:0007669"/>
    <property type="project" value="TreeGrafter"/>
</dbReference>
<keyword evidence="14" id="KW-0406">Ion transport</keyword>
<evidence type="ECO:0000313" key="19">
    <source>
        <dbReference type="Proteomes" id="UP000504634"/>
    </source>
</evidence>
<dbReference type="Proteomes" id="UP000504634">
    <property type="component" value="Unplaced"/>
</dbReference>
<comment type="similarity">
    <text evidence="2">Belongs to the Ca(2+):cation antiporter (CaCA) (TC 2.A.19) family. SLC24A subfamily.</text>
</comment>
<feature type="transmembrane region" description="Helical" evidence="17">
    <location>
        <begin position="342"/>
        <end position="364"/>
    </location>
</feature>
<comment type="subcellular location">
    <subcellularLocation>
        <location evidence="1">Membrane</location>
        <topology evidence="1">Multi-pass membrane protein</topology>
    </subcellularLocation>
</comment>
<evidence type="ECO:0000256" key="12">
    <source>
        <dbReference type="ARBA" id="ARBA00022989"/>
    </source>
</evidence>
<dbReference type="InterPro" id="IPR004837">
    <property type="entry name" value="NaCa_Exmemb"/>
</dbReference>
<keyword evidence="7 17" id="KW-0812">Transmembrane</keyword>
<keyword evidence="11" id="KW-0630">Potassium</keyword>
<keyword evidence="15 17" id="KW-0472">Membrane</keyword>
<dbReference type="GO" id="GO:0005886">
    <property type="term" value="C:plasma membrane"/>
    <property type="evidence" value="ECO:0007669"/>
    <property type="project" value="TreeGrafter"/>
</dbReference>
<feature type="domain" description="Sodium/calcium exchanger membrane region" evidence="18">
    <location>
        <begin position="57"/>
        <end position="198"/>
    </location>
</feature>
<feature type="transmembrane region" description="Helical" evidence="17">
    <location>
        <begin position="376"/>
        <end position="401"/>
    </location>
</feature>
<keyword evidence="9" id="KW-0106">Calcium</keyword>
<evidence type="ECO:0000256" key="15">
    <source>
        <dbReference type="ARBA" id="ARBA00023136"/>
    </source>
</evidence>